<dbReference type="PANTHER" id="PTHR31544:SF4">
    <property type="entry name" value="GAMMA-GLUTAMYLCYCLOTRANSFERASE-RELATED"/>
    <property type="match status" value="1"/>
</dbReference>
<dbReference type="CDD" id="cd06661">
    <property type="entry name" value="GGCT_like"/>
    <property type="match status" value="1"/>
</dbReference>
<evidence type="ECO:0000313" key="7">
    <source>
        <dbReference type="Proteomes" id="UP000190312"/>
    </source>
</evidence>
<dbReference type="eggNOG" id="ENOG502SP8N">
    <property type="taxonomic scope" value="Eukaryota"/>
</dbReference>
<dbReference type="InterPro" id="IPR009288">
    <property type="entry name" value="AIG2-like_dom"/>
</dbReference>
<dbReference type="InterPro" id="IPR045038">
    <property type="entry name" value="AIG2-like"/>
</dbReference>
<evidence type="ECO:0000313" key="5">
    <source>
        <dbReference type="EMBL" id="GMG29181.1"/>
    </source>
</evidence>
<feature type="domain" description="Gamma-glutamylcyclotransferase AIG2-like" evidence="4">
    <location>
        <begin position="158"/>
        <end position="258"/>
    </location>
</feature>
<dbReference type="InterPro" id="IPR013024">
    <property type="entry name" value="GGCT-like"/>
</dbReference>
<dbReference type="GO" id="GO:0016740">
    <property type="term" value="F:transferase activity"/>
    <property type="evidence" value="ECO:0007669"/>
    <property type="project" value="UniProtKB-KW"/>
</dbReference>
<evidence type="ECO:0000256" key="1">
    <source>
        <dbReference type="ARBA" id="ARBA00008861"/>
    </source>
</evidence>
<dbReference type="Proteomes" id="UP001165205">
    <property type="component" value="Unassembled WGS sequence"/>
</dbReference>
<comment type="similarity">
    <text evidence="1">Belongs to the gamma-glutamylcyclotransferase family.</text>
</comment>
<sequence>MDLLTELENLALEAENENESNILETGLVHSHRPTTQLKAQRCDYTTTYLVKLEGPLNSPSIIQQIAGLLERPLLKRGEGELGDASFCLIKGTTRLAILSAFSNYTPTFIRVNMADKHLSNYSISPSLGSDIDTTLPHNRAPSTNQIFLPTQNQYPVWYFFYGTLTDPETLARKICLPVLPVLQQATVKGGKMKMWGGKYKALIDGPSSSVVNGWAYEVNSEEEEEQLRYYETDQYEVVRCEIHIVDSGDIVKGLTFRFIDDRSRVRETISANPIADQIE</sequence>
<keyword evidence="2" id="KW-0808">Transferase</keyword>
<dbReference type="OrthoDB" id="3262926at2759"/>
<dbReference type="Gene3D" id="3.10.490.10">
    <property type="entry name" value="Gamma-glutamyl cyclotransferase-like"/>
    <property type="match status" value="1"/>
</dbReference>
<comment type="caution">
    <text evidence="6">The sequence shown here is derived from an EMBL/GenBank/DDBJ whole genome shotgun (WGS) entry which is preliminary data.</text>
</comment>
<dbReference type="VEuPathDB" id="FungiDB:AO090010000519"/>
<dbReference type="AlphaFoldDB" id="A0A1S9DF51"/>
<protein>
    <recommendedName>
        <fullName evidence="3">Putative gamma-glutamylcyclotransferase</fullName>
    </recommendedName>
</protein>
<dbReference type="Pfam" id="PF06094">
    <property type="entry name" value="GGACT"/>
    <property type="match status" value="1"/>
</dbReference>
<dbReference type="SUPFAM" id="SSF110857">
    <property type="entry name" value="Gamma-glutamyl cyclotransferase-like"/>
    <property type="match status" value="1"/>
</dbReference>
<evidence type="ECO:0000313" key="6">
    <source>
        <dbReference type="EMBL" id="OOO07685.1"/>
    </source>
</evidence>
<dbReference type="PANTHER" id="PTHR31544">
    <property type="entry name" value="AIG2-LIKE PROTEIN D"/>
    <property type="match status" value="1"/>
</dbReference>
<reference evidence="6 7" key="1">
    <citation type="submission" date="2016-10" db="EMBL/GenBank/DDBJ databases">
        <title>Genome sequencing of Aspergillus oryzae BCC7051.</title>
        <authorList>
            <person name="Thammarongtham C."/>
            <person name="Vorapreeda T."/>
            <person name="Nookaew I."/>
            <person name="Srisuk T."/>
            <person name="Land M."/>
            <person name="Jeennor S."/>
            <person name="Laoteng K."/>
        </authorList>
    </citation>
    <scope>NUCLEOTIDE SEQUENCE [LARGE SCALE GENOMIC DNA]</scope>
    <source>
        <strain evidence="6 7">BCC7051</strain>
    </source>
</reference>
<dbReference type="EMBL" id="BSYA01000054">
    <property type="protein sequence ID" value="GMG29181.1"/>
    <property type="molecule type" value="Genomic_DNA"/>
</dbReference>
<proteinExistence type="inferred from homology"/>
<evidence type="ECO:0000256" key="3">
    <source>
        <dbReference type="ARBA" id="ARBA00030602"/>
    </source>
</evidence>
<dbReference type="Proteomes" id="UP000190312">
    <property type="component" value="Unassembled WGS sequence"/>
</dbReference>
<accession>A0A1S9DF51</accession>
<dbReference type="InterPro" id="IPR036568">
    <property type="entry name" value="GGCT-like_sf"/>
</dbReference>
<dbReference type="EMBL" id="MKZY01000006">
    <property type="protein sequence ID" value="OOO07685.1"/>
    <property type="molecule type" value="Genomic_DNA"/>
</dbReference>
<organism evidence="6 7">
    <name type="scientific">Aspergillus oryzae</name>
    <name type="common">Yellow koji mold</name>
    <dbReference type="NCBI Taxonomy" id="5062"/>
    <lineage>
        <taxon>Eukaryota</taxon>
        <taxon>Fungi</taxon>
        <taxon>Dikarya</taxon>
        <taxon>Ascomycota</taxon>
        <taxon>Pezizomycotina</taxon>
        <taxon>Eurotiomycetes</taxon>
        <taxon>Eurotiomycetidae</taxon>
        <taxon>Eurotiales</taxon>
        <taxon>Aspergillaceae</taxon>
        <taxon>Aspergillus</taxon>
        <taxon>Aspergillus subgen. Circumdati</taxon>
    </lineage>
</organism>
<evidence type="ECO:0000256" key="2">
    <source>
        <dbReference type="ARBA" id="ARBA00022679"/>
    </source>
</evidence>
<name>A0A1S9DF51_ASPOZ</name>
<gene>
    <name evidence="5" type="ORF">Aory04_000547200</name>
    <name evidence="6" type="ORF">OAory_01041850</name>
</gene>
<reference evidence="5" key="2">
    <citation type="submission" date="2023-04" db="EMBL/GenBank/DDBJ databases">
        <title>Aspergillus oryzae NBRC 4228.</title>
        <authorList>
            <person name="Ichikawa N."/>
            <person name="Sato H."/>
            <person name="Tonouchi N."/>
        </authorList>
    </citation>
    <scope>NUCLEOTIDE SEQUENCE</scope>
    <source>
        <strain evidence="5">NBRC 4228</strain>
    </source>
</reference>
<evidence type="ECO:0000259" key="4">
    <source>
        <dbReference type="Pfam" id="PF06094"/>
    </source>
</evidence>